<proteinExistence type="predicted"/>
<feature type="repeat" description="Hemopexin" evidence="1">
    <location>
        <begin position="64"/>
        <end position="112"/>
    </location>
</feature>
<dbReference type="AlphaFoldDB" id="A0AAW1XY46"/>
<dbReference type="Proteomes" id="UP001457282">
    <property type="component" value="Unassembled WGS sequence"/>
</dbReference>
<reference evidence="2 3" key="1">
    <citation type="journal article" date="2023" name="G3 (Bethesda)">
        <title>A chromosome-length genome assembly and annotation of blackberry (Rubus argutus, cv. 'Hillquist').</title>
        <authorList>
            <person name="Bruna T."/>
            <person name="Aryal R."/>
            <person name="Dudchenko O."/>
            <person name="Sargent D.J."/>
            <person name="Mead D."/>
            <person name="Buti M."/>
            <person name="Cavallini A."/>
            <person name="Hytonen T."/>
            <person name="Andres J."/>
            <person name="Pham M."/>
            <person name="Weisz D."/>
            <person name="Mascagni F."/>
            <person name="Usai G."/>
            <person name="Natali L."/>
            <person name="Bassil N."/>
            <person name="Fernandez G.E."/>
            <person name="Lomsadze A."/>
            <person name="Armour M."/>
            <person name="Olukolu B."/>
            <person name="Poorten T."/>
            <person name="Britton C."/>
            <person name="Davik J."/>
            <person name="Ashrafi H."/>
            <person name="Aiden E.L."/>
            <person name="Borodovsky M."/>
            <person name="Worthington M."/>
        </authorList>
    </citation>
    <scope>NUCLEOTIDE SEQUENCE [LARGE SCALE GENOMIC DNA]</scope>
    <source>
        <strain evidence="2">PI 553951</strain>
    </source>
</reference>
<keyword evidence="3" id="KW-1185">Reference proteome</keyword>
<name>A0AAW1XY46_RUBAR</name>
<organism evidence="2 3">
    <name type="scientific">Rubus argutus</name>
    <name type="common">Southern blackberry</name>
    <dbReference type="NCBI Taxonomy" id="59490"/>
    <lineage>
        <taxon>Eukaryota</taxon>
        <taxon>Viridiplantae</taxon>
        <taxon>Streptophyta</taxon>
        <taxon>Embryophyta</taxon>
        <taxon>Tracheophyta</taxon>
        <taxon>Spermatophyta</taxon>
        <taxon>Magnoliopsida</taxon>
        <taxon>eudicotyledons</taxon>
        <taxon>Gunneridae</taxon>
        <taxon>Pentapetalae</taxon>
        <taxon>rosids</taxon>
        <taxon>fabids</taxon>
        <taxon>Rosales</taxon>
        <taxon>Rosaceae</taxon>
        <taxon>Rosoideae</taxon>
        <taxon>Rosoideae incertae sedis</taxon>
        <taxon>Rubus</taxon>
    </lineage>
</organism>
<evidence type="ECO:0000313" key="2">
    <source>
        <dbReference type="EMBL" id="KAK9941186.1"/>
    </source>
</evidence>
<gene>
    <name evidence="2" type="ORF">M0R45_017805</name>
</gene>
<dbReference type="InterPro" id="IPR018487">
    <property type="entry name" value="Hemopexin-like_repeat"/>
</dbReference>
<protein>
    <submittedName>
        <fullName evidence="2">Uncharacterized protein</fullName>
    </submittedName>
</protein>
<sequence>MGTAFAEYGIESAFGSHNKDEAFIFSGHLCAQINYAPGTTNDWIIKGPLTIPDMFPFLKGTVFESRVDAAFEATAKYEAYLFKDDKYALINYSSAGHLISNIKLITNGFHGLKNTIFGSGFDAAFASHRTI</sequence>
<accession>A0AAW1XY46</accession>
<dbReference type="Gene3D" id="2.110.10.10">
    <property type="entry name" value="Hemopexin-like domain"/>
    <property type="match status" value="1"/>
</dbReference>
<dbReference type="EMBL" id="JBEDUW010000003">
    <property type="protein sequence ID" value="KAK9941186.1"/>
    <property type="molecule type" value="Genomic_DNA"/>
</dbReference>
<evidence type="ECO:0000256" key="1">
    <source>
        <dbReference type="PROSITE-ProRule" id="PRU01011"/>
    </source>
</evidence>
<dbReference type="SUPFAM" id="SSF50923">
    <property type="entry name" value="Hemopexin-like domain"/>
    <property type="match status" value="1"/>
</dbReference>
<dbReference type="PROSITE" id="PS51642">
    <property type="entry name" value="HEMOPEXIN_2"/>
    <property type="match status" value="1"/>
</dbReference>
<evidence type="ECO:0000313" key="3">
    <source>
        <dbReference type="Proteomes" id="UP001457282"/>
    </source>
</evidence>
<comment type="caution">
    <text evidence="2">The sequence shown here is derived from an EMBL/GenBank/DDBJ whole genome shotgun (WGS) entry which is preliminary data.</text>
</comment>
<dbReference type="InterPro" id="IPR036375">
    <property type="entry name" value="Hemopexin-like_dom_sf"/>
</dbReference>